<dbReference type="Proteomes" id="UP000835052">
    <property type="component" value="Unassembled WGS sequence"/>
</dbReference>
<dbReference type="EMBL" id="CAJGYM010000007">
    <property type="protein sequence ID" value="CAD6187923.1"/>
    <property type="molecule type" value="Genomic_DNA"/>
</dbReference>
<dbReference type="AlphaFoldDB" id="A0A8S1GYA9"/>
<evidence type="ECO:0000313" key="2">
    <source>
        <dbReference type="Proteomes" id="UP000835052"/>
    </source>
</evidence>
<keyword evidence="2" id="KW-1185">Reference proteome</keyword>
<protein>
    <submittedName>
        <fullName evidence="1">Uncharacterized protein</fullName>
    </submittedName>
</protein>
<proteinExistence type="predicted"/>
<evidence type="ECO:0000313" key="1">
    <source>
        <dbReference type="EMBL" id="CAD6187923.1"/>
    </source>
</evidence>
<comment type="caution">
    <text evidence="1">The sequence shown here is derived from an EMBL/GenBank/DDBJ whole genome shotgun (WGS) entry which is preliminary data.</text>
</comment>
<name>A0A8S1GYA9_9PELO</name>
<reference evidence="1" key="1">
    <citation type="submission" date="2020-10" db="EMBL/GenBank/DDBJ databases">
        <authorList>
            <person name="Kikuchi T."/>
        </authorList>
    </citation>
    <scope>NUCLEOTIDE SEQUENCE</scope>
    <source>
        <strain evidence="1">NKZ352</strain>
    </source>
</reference>
<sequence length="260" mass="29181">MQVEVWDTRDLTQRRNSLGVASRSDIWRKTARCDRWGEIAADVEIPLMSRMRKEYVGIEASGEGKASRGKSVVLRKRGNSSYEGEKRADISKLTMFYDLLFYSERLLVYFGHLVLHRNSALLSNSSPAFTLHDQYCDDGRCVALRLLQLHTPSSFQRLCLKQGCSASASRLSALCTVSRQKRRGLVCVRVVVNKQSSSGLFATIADVGLRFLPPSSISIIFWTAFSSSLVTSSSLFICFPEREHPPLLFLYLENGIVLSA</sequence>
<organism evidence="1 2">
    <name type="scientific">Caenorhabditis auriculariae</name>
    <dbReference type="NCBI Taxonomy" id="2777116"/>
    <lineage>
        <taxon>Eukaryota</taxon>
        <taxon>Metazoa</taxon>
        <taxon>Ecdysozoa</taxon>
        <taxon>Nematoda</taxon>
        <taxon>Chromadorea</taxon>
        <taxon>Rhabditida</taxon>
        <taxon>Rhabditina</taxon>
        <taxon>Rhabditomorpha</taxon>
        <taxon>Rhabditoidea</taxon>
        <taxon>Rhabditidae</taxon>
        <taxon>Peloderinae</taxon>
        <taxon>Caenorhabditis</taxon>
    </lineage>
</organism>
<accession>A0A8S1GYA9</accession>
<gene>
    <name evidence="1" type="ORF">CAUJ_LOCUS3842</name>
</gene>